<reference evidence="3" key="1">
    <citation type="journal article" date="2021" name="Elife">
        <title>Highly contiguous assemblies of 101 drosophilid genomes.</title>
        <authorList>
            <person name="Kim B.Y."/>
            <person name="Wang J.R."/>
            <person name="Miller D.E."/>
            <person name="Barmina O."/>
            <person name="Delaney E."/>
            <person name="Thompson A."/>
            <person name="Comeault A.A."/>
            <person name="Peede D."/>
            <person name="D'Agostino E.R."/>
            <person name="Pelaez J."/>
            <person name="Aguilar J.M."/>
            <person name="Haji D."/>
            <person name="Matsunaga T."/>
            <person name="Armstrong E.E."/>
            <person name="Zych M."/>
            <person name="Ogawa Y."/>
            <person name="Stamenkovic-Radak M."/>
            <person name="Jelic M."/>
            <person name="Veselinovic M.S."/>
            <person name="Tanaskovic M."/>
            <person name="Eric P."/>
            <person name="Gao J.J."/>
            <person name="Katoh T.K."/>
            <person name="Toda M.J."/>
            <person name="Watabe H."/>
            <person name="Watada M."/>
            <person name="Davis J.S."/>
            <person name="Moyle L.C."/>
            <person name="Manoli G."/>
            <person name="Bertolini E."/>
            <person name="Kostal V."/>
            <person name="Hawley R.S."/>
            <person name="Takahashi A."/>
            <person name="Jones C.D."/>
            <person name="Price D.K."/>
            <person name="Whiteman N."/>
            <person name="Kopp A."/>
            <person name="Matute D.R."/>
            <person name="Petrov D.A."/>
        </authorList>
    </citation>
    <scope>NUCLEOTIDE SEQUENCE [LARGE SCALE GENOMIC DNA]</scope>
</reference>
<dbReference type="EnsemblMetazoa" id="XM_044456599.1">
    <property type="protein sequence ID" value="XP_044312534.1"/>
    <property type="gene ID" value="LOC123037104"/>
</dbReference>
<feature type="compositionally biased region" description="Basic and acidic residues" evidence="1">
    <location>
        <begin position="367"/>
        <end position="383"/>
    </location>
</feature>
<sequence>MDPYHVEGEYRPVDHRGGSTASNSGESQGGDSVLSTHSPTPPPFSPWQGMRSPEGPASLNPPDNADSVSTEVRSPDVSMVVSGDVPEVFEPLPGDDEEEEPTTPTIARLARLQVDDEDEPGASTTHILVGAWLQGQDHHAFAPGHLQRCLWEAHQSSPASPTSTDDSDVGVDGRFWRDRPQAQVERAIAEANRAWDGYAGNVAPAPEGSEPESGLCSSQGDSDDEGEDVLYIHAREVGPDLAVPEEHVPAIAENPQDQTPPGTPARSNPPSTPRRCQTESPRTPTNAVRPRLELSSPALSPGLGPSQREAPPTPARSIPHAVMDLFLRPSTQASSQSGDEELDLQLFLTGGEQHEVLQALQEDPAEDPVRGDAHWIEAPEGRHSRSPTAPHPRRVHSGPGSPTRSVSTPLRRGQIPSQRDRTRRSLRDPPPVSITTTK</sequence>
<dbReference type="Proteomes" id="UP001652680">
    <property type="component" value="Unassembled WGS sequence"/>
</dbReference>
<feature type="compositionally biased region" description="Basic and acidic residues" evidence="1">
    <location>
        <begin position="418"/>
        <end position="427"/>
    </location>
</feature>
<feature type="compositionally biased region" description="Polar residues" evidence="1">
    <location>
        <begin position="19"/>
        <end position="34"/>
    </location>
</feature>
<dbReference type="RefSeq" id="XP_044312534.1">
    <property type="nucleotide sequence ID" value="XM_044456599.1"/>
</dbReference>
<accession>A0ABM5J134</accession>
<evidence type="ECO:0000313" key="2">
    <source>
        <dbReference type="EnsemblMetazoa" id="XP_044312534.1"/>
    </source>
</evidence>
<feature type="compositionally biased region" description="Low complexity" evidence="1">
    <location>
        <begin position="293"/>
        <end position="306"/>
    </location>
</feature>
<keyword evidence="3" id="KW-1185">Reference proteome</keyword>
<feature type="compositionally biased region" description="Basic and acidic residues" evidence="1">
    <location>
        <begin position="1"/>
        <end position="17"/>
    </location>
</feature>
<evidence type="ECO:0000313" key="3">
    <source>
        <dbReference type="Proteomes" id="UP001652680"/>
    </source>
</evidence>
<feature type="region of interest" description="Disordered" evidence="1">
    <location>
        <begin position="154"/>
        <end position="173"/>
    </location>
</feature>
<proteinExistence type="predicted"/>
<evidence type="ECO:0000256" key="1">
    <source>
        <dbReference type="SAM" id="MobiDB-lite"/>
    </source>
</evidence>
<name>A0ABM5J134_DRORH</name>
<feature type="region of interest" description="Disordered" evidence="1">
    <location>
        <begin position="198"/>
        <end position="225"/>
    </location>
</feature>
<protein>
    <submittedName>
        <fullName evidence="2">Uncharacterized protein</fullName>
    </submittedName>
</protein>
<feature type="region of interest" description="Disordered" evidence="1">
    <location>
        <begin position="250"/>
        <end position="438"/>
    </location>
</feature>
<feature type="region of interest" description="Disordered" evidence="1">
    <location>
        <begin position="1"/>
        <end position="103"/>
    </location>
</feature>
<feature type="compositionally biased region" description="Polar residues" evidence="1">
    <location>
        <begin position="255"/>
        <end position="286"/>
    </location>
</feature>
<organism evidence="2 3">
    <name type="scientific">Drosophila rhopaloa</name>
    <name type="common">Fruit fly</name>
    <dbReference type="NCBI Taxonomy" id="1041015"/>
    <lineage>
        <taxon>Eukaryota</taxon>
        <taxon>Metazoa</taxon>
        <taxon>Ecdysozoa</taxon>
        <taxon>Arthropoda</taxon>
        <taxon>Hexapoda</taxon>
        <taxon>Insecta</taxon>
        <taxon>Pterygota</taxon>
        <taxon>Neoptera</taxon>
        <taxon>Endopterygota</taxon>
        <taxon>Diptera</taxon>
        <taxon>Brachycera</taxon>
        <taxon>Muscomorpha</taxon>
        <taxon>Ephydroidea</taxon>
        <taxon>Drosophilidae</taxon>
        <taxon>Drosophila</taxon>
        <taxon>Sophophora</taxon>
    </lineage>
</organism>
<reference evidence="2" key="2">
    <citation type="submission" date="2025-05" db="UniProtKB">
        <authorList>
            <consortium name="EnsemblMetazoa"/>
        </authorList>
    </citation>
    <scope>IDENTIFICATION</scope>
</reference>
<dbReference type="GeneID" id="123037104"/>